<gene>
    <name evidence="1" type="ORF">TetV_094</name>
</gene>
<organism evidence="1">
    <name type="scientific">Tetraselmis virus 1</name>
    <dbReference type="NCBI Taxonomy" id="2060617"/>
    <lineage>
        <taxon>Viruses</taxon>
        <taxon>Varidnaviria</taxon>
        <taxon>Bamfordvirae</taxon>
        <taxon>Nucleocytoviricota</taxon>
        <taxon>Megaviricetes</taxon>
        <taxon>Imitervirales</taxon>
        <taxon>Allomimiviridae</taxon>
        <taxon>Oceanusvirus</taxon>
        <taxon>Oceanusvirus kaneohense</taxon>
    </lineage>
</organism>
<protein>
    <submittedName>
        <fullName evidence="1">Putative TATA-box binding protein associated factor 12 superfamily protein</fullName>
    </submittedName>
</protein>
<sequence>MDHEKIRLEAEKTQMQLTKLKKGKEPVEEKIPIISESTLITLLAEIHPEGSTIPSMDPELVTALQDHVEGVLENIVTSACQLAKQYNRTELTKKDVEFMANKITGNDVRPAKRMKTDVLKRYRFDGASTSSST</sequence>
<name>A0A2P0VMR6_9VIRU</name>
<dbReference type="Proteomes" id="UP000244773">
    <property type="component" value="Segment"/>
</dbReference>
<evidence type="ECO:0000313" key="2">
    <source>
        <dbReference type="Proteomes" id="UP000244773"/>
    </source>
</evidence>
<dbReference type="Gene3D" id="1.10.20.10">
    <property type="entry name" value="Histone, subunit A"/>
    <property type="match status" value="1"/>
</dbReference>
<keyword evidence="2" id="KW-1185">Reference proteome</keyword>
<dbReference type="EMBL" id="KY322437">
    <property type="protein sequence ID" value="AUF82186.1"/>
    <property type="molecule type" value="Genomic_DNA"/>
</dbReference>
<dbReference type="SUPFAM" id="SSF47113">
    <property type="entry name" value="Histone-fold"/>
    <property type="match status" value="1"/>
</dbReference>
<accession>A0A2P0VMR6</accession>
<proteinExistence type="predicted"/>
<evidence type="ECO:0000313" key="1">
    <source>
        <dbReference type="EMBL" id="AUF82186.1"/>
    </source>
</evidence>
<reference evidence="1" key="1">
    <citation type="journal article" date="2018" name="Virology">
        <title>A giant virus infecting green algae encodes key fermentation genes.</title>
        <authorList>
            <person name="Schvarcz C.R."/>
            <person name="Steward G.F."/>
        </authorList>
    </citation>
    <scope>NUCLEOTIDE SEQUENCE [LARGE SCALE GENOMIC DNA]</scope>
</reference>
<dbReference type="GO" id="GO:0046982">
    <property type="term" value="F:protein heterodimerization activity"/>
    <property type="evidence" value="ECO:0007669"/>
    <property type="project" value="InterPro"/>
</dbReference>
<dbReference type="InterPro" id="IPR009072">
    <property type="entry name" value="Histone-fold"/>
</dbReference>